<comment type="caution">
    <text evidence="7">The sequence shown here is derived from an EMBL/GenBank/DDBJ whole genome shotgun (WGS) entry which is preliminary data.</text>
</comment>
<feature type="transmembrane region" description="Helical" evidence="6">
    <location>
        <begin position="289"/>
        <end position="315"/>
    </location>
</feature>
<dbReference type="PANTHER" id="PTHR30474">
    <property type="entry name" value="CELL CYCLE PROTEIN"/>
    <property type="match status" value="1"/>
</dbReference>
<gene>
    <name evidence="7" type="ORF">HF964_06985</name>
</gene>
<keyword evidence="8" id="KW-1185">Reference proteome</keyword>
<dbReference type="EMBL" id="JAAXPN010000007">
    <property type="protein sequence ID" value="NKZ24537.1"/>
    <property type="molecule type" value="Genomic_DNA"/>
</dbReference>
<dbReference type="InterPro" id="IPR018365">
    <property type="entry name" value="Cell_cycle_FtsW-rel_CS"/>
</dbReference>
<keyword evidence="2 6" id="KW-0812">Transmembrane</keyword>
<keyword evidence="4 6" id="KW-1133">Transmembrane helix</keyword>
<evidence type="ECO:0000313" key="7">
    <source>
        <dbReference type="EMBL" id="NKZ24537.1"/>
    </source>
</evidence>
<dbReference type="PROSITE" id="PS00428">
    <property type="entry name" value="FTSW_RODA_SPOVE"/>
    <property type="match status" value="1"/>
</dbReference>
<evidence type="ECO:0000256" key="6">
    <source>
        <dbReference type="SAM" id="Phobius"/>
    </source>
</evidence>
<dbReference type="RefSeq" id="WP_168722330.1">
    <property type="nucleotide sequence ID" value="NZ_JAAXPN010000007.1"/>
</dbReference>
<keyword evidence="3" id="KW-0133">Cell shape</keyword>
<evidence type="ECO:0000256" key="2">
    <source>
        <dbReference type="ARBA" id="ARBA00022692"/>
    </source>
</evidence>
<organism evidence="7 8">
    <name type="scientific">Periweissella fabalis</name>
    <dbReference type="NCBI Taxonomy" id="1070421"/>
    <lineage>
        <taxon>Bacteria</taxon>
        <taxon>Bacillati</taxon>
        <taxon>Bacillota</taxon>
        <taxon>Bacilli</taxon>
        <taxon>Lactobacillales</taxon>
        <taxon>Lactobacillaceae</taxon>
        <taxon>Periweissella</taxon>
    </lineage>
</organism>
<evidence type="ECO:0000256" key="3">
    <source>
        <dbReference type="ARBA" id="ARBA00022960"/>
    </source>
</evidence>
<evidence type="ECO:0000313" key="8">
    <source>
        <dbReference type="Proteomes" id="UP000549765"/>
    </source>
</evidence>
<sequence length="403" mass="45048">MQARIKKTTKIDEARIDWGIIFVVMMLAIIGLISIYVAASHDPNVRNVMAMIKPQAIWYFIGVVIVVVIMQFDAEQLWKIAPVAYGLGVLLLFAVLFLYSRAYEAKTGAKSWFALGPLTFQPSEVMKPAFILMMARVITLYNSKHPDRDIKSDFKLFGIMVLWLLPVIILLKAQNDFGTMLVFIAIFGGMLIVSGISWRILGPMIGSFAVVGGTVLTFVTTDWGRQVLYHVGFQQYQFQRVDVWLNPSGDTSNAGYQLWQSMKAIGSGQITGNGFNIMHVHVPVQESDMIFSVIGSNFGFIGGLMLILLYFLLIYQMIRVTFDTRNEFYANIATGVVMMILFHVFENVGMSIGLLPLTGIPLPFISQGGSALLGNLIGVGLIMSMRYHYKSYMFANRSSFSNK</sequence>
<dbReference type="Proteomes" id="UP000549765">
    <property type="component" value="Unassembled WGS sequence"/>
</dbReference>
<dbReference type="GO" id="GO:0005886">
    <property type="term" value="C:plasma membrane"/>
    <property type="evidence" value="ECO:0007669"/>
    <property type="project" value="TreeGrafter"/>
</dbReference>
<protein>
    <submittedName>
        <fullName evidence="7">Rod shape-determining protein RodA</fullName>
    </submittedName>
</protein>
<comment type="subcellular location">
    <subcellularLocation>
        <location evidence="1">Membrane</location>
        <topology evidence="1">Multi-pass membrane protein</topology>
    </subcellularLocation>
</comment>
<evidence type="ECO:0000256" key="5">
    <source>
        <dbReference type="ARBA" id="ARBA00023136"/>
    </source>
</evidence>
<dbReference type="GO" id="GO:0032153">
    <property type="term" value="C:cell division site"/>
    <property type="evidence" value="ECO:0007669"/>
    <property type="project" value="TreeGrafter"/>
</dbReference>
<dbReference type="PANTHER" id="PTHR30474:SF1">
    <property type="entry name" value="PEPTIDOGLYCAN GLYCOSYLTRANSFERASE MRDB"/>
    <property type="match status" value="1"/>
</dbReference>
<feature type="transmembrane region" description="Helical" evidence="6">
    <location>
        <begin position="365"/>
        <end position="383"/>
    </location>
</feature>
<reference evidence="7 8" key="1">
    <citation type="submission" date="2020-04" db="EMBL/GenBank/DDBJ databases">
        <title>MicrobeNet Type strains.</title>
        <authorList>
            <person name="Nicholson A.C."/>
        </authorList>
    </citation>
    <scope>NUCLEOTIDE SEQUENCE [LARGE SCALE GENOMIC DNA]</scope>
    <source>
        <strain evidence="7 8">CCUG 61472</strain>
    </source>
</reference>
<dbReference type="InterPro" id="IPR001182">
    <property type="entry name" value="FtsW/RodA"/>
</dbReference>
<dbReference type="GO" id="GO:0008360">
    <property type="term" value="P:regulation of cell shape"/>
    <property type="evidence" value="ECO:0007669"/>
    <property type="project" value="UniProtKB-KW"/>
</dbReference>
<dbReference type="GO" id="GO:0051301">
    <property type="term" value="P:cell division"/>
    <property type="evidence" value="ECO:0007669"/>
    <property type="project" value="InterPro"/>
</dbReference>
<proteinExistence type="predicted"/>
<dbReference type="AlphaFoldDB" id="A0A7X6N4H1"/>
<feature type="transmembrane region" description="Helical" evidence="6">
    <location>
        <begin position="177"/>
        <end position="193"/>
    </location>
</feature>
<dbReference type="Pfam" id="PF01098">
    <property type="entry name" value="FTSW_RODA_SPOVE"/>
    <property type="match status" value="1"/>
</dbReference>
<feature type="transmembrane region" description="Helical" evidence="6">
    <location>
        <begin position="56"/>
        <end position="72"/>
    </location>
</feature>
<name>A0A7X6N4H1_9LACO</name>
<evidence type="ECO:0000256" key="4">
    <source>
        <dbReference type="ARBA" id="ARBA00022989"/>
    </source>
</evidence>
<evidence type="ECO:0000256" key="1">
    <source>
        <dbReference type="ARBA" id="ARBA00004141"/>
    </source>
</evidence>
<keyword evidence="5 6" id="KW-0472">Membrane</keyword>
<feature type="transmembrane region" description="Helical" evidence="6">
    <location>
        <begin position="327"/>
        <end position="345"/>
    </location>
</feature>
<feature type="transmembrane region" description="Helical" evidence="6">
    <location>
        <begin position="154"/>
        <end position="171"/>
    </location>
</feature>
<dbReference type="GO" id="GO:0015648">
    <property type="term" value="F:lipid-linked peptidoglycan transporter activity"/>
    <property type="evidence" value="ECO:0007669"/>
    <property type="project" value="TreeGrafter"/>
</dbReference>
<feature type="transmembrane region" description="Helical" evidence="6">
    <location>
        <begin position="84"/>
        <end position="103"/>
    </location>
</feature>
<accession>A0A7X6N4H1</accession>
<feature type="transmembrane region" description="Helical" evidence="6">
    <location>
        <begin position="16"/>
        <end position="36"/>
    </location>
</feature>